<sequence length="204" mass="22799">MMNPTPSISPDTETITQSDASANRMVAEALNQQLLHYSRQNQPFTISEIRDHLLKLPELASLNSVNLRYRVRDRLNTLERDGLAERVGLLGKRRVIYRVALEGPDNDPANSPATPYPPSSPSSSASSDTLSGFLTKERERLRTEMQSALGEAEHYRSLLTHFPAERGRITPLLETAIERGSRLKGQWDANTTLRSMLKSEEANG</sequence>
<protein>
    <submittedName>
        <fullName evidence="2">Uncharacterized protein</fullName>
    </submittedName>
</protein>
<dbReference type="EMBL" id="JASSVS010000023">
    <property type="protein sequence ID" value="MDL0433899.1"/>
    <property type="molecule type" value="Genomic_DNA"/>
</dbReference>
<dbReference type="RefSeq" id="WP_285393949.1">
    <property type="nucleotide sequence ID" value="NZ_JASSVS010000023.1"/>
</dbReference>
<evidence type="ECO:0000256" key="1">
    <source>
        <dbReference type="SAM" id="MobiDB-lite"/>
    </source>
</evidence>
<organism evidence="2 3">
    <name type="scientific">Marinobacter azerbaijanicus</name>
    <dbReference type="NCBI Taxonomy" id="3050455"/>
    <lineage>
        <taxon>Bacteria</taxon>
        <taxon>Pseudomonadati</taxon>
        <taxon>Pseudomonadota</taxon>
        <taxon>Gammaproteobacteria</taxon>
        <taxon>Pseudomonadales</taxon>
        <taxon>Marinobacteraceae</taxon>
        <taxon>Marinobacter</taxon>
    </lineage>
</organism>
<accession>A0ABT7II97</accession>
<gene>
    <name evidence="2" type="ORF">QPM17_22410</name>
</gene>
<evidence type="ECO:0000313" key="2">
    <source>
        <dbReference type="EMBL" id="MDL0433899.1"/>
    </source>
</evidence>
<feature type="region of interest" description="Disordered" evidence="1">
    <location>
        <begin position="102"/>
        <end position="131"/>
    </location>
</feature>
<keyword evidence="3" id="KW-1185">Reference proteome</keyword>
<evidence type="ECO:0000313" key="3">
    <source>
        <dbReference type="Proteomes" id="UP001227964"/>
    </source>
</evidence>
<name>A0ABT7II97_9GAMM</name>
<reference evidence="2 3" key="1">
    <citation type="submission" date="2023-06" db="EMBL/GenBank/DDBJ databases">
        <title>Marinobacter azerbaijanicus a moderately halophilic, isolated from Urmia Lake in Azerbaijan region of Iran.</title>
        <authorList>
            <person name="Sanchez-Porro C."/>
            <person name="Aghdam E.M."/>
            <person name="Saheb S.M."/>
            <person name="Tarhriz V."/>
            <person name="Kazemi E."/>
            <person name="Ammozegar M.A."/>
            <person name="Ventosa A."/>
            <person name="Hejazi M.S."/>
        </authorList>
    </citation>
    <scope>NUCLEOTIDE SEQUENCE [LARGE SCALE GENOMIC DNA]</scope>
    <source>
        <strain evidence="2 3">TBZ242</strain>
    </source>
</reference>
<comment type="caution">
    <text evidence="2">The sequence shown here is derived from an EMBL/GenBank/DDBJ whole genome shotgun (WGS) entry which is preliminary data.</text>
</comment>
<dbReference type="Proteomes" id="UP001227964">
    <property type="component" value="Unassembled WGS sequence"/>
</dbReference>
<proteinExistence type="predicted"/>